<dbReference type="PANTHER" id="PTHR10353">
    <property type="entry name" value="GLYCOSYL HYDROLASE"/>
    <property type="match status" value="1"/>
</dbReference>
<reference evidence="6 7" key="1">
    <citation type="submission" date="2019-10" db="EMBL/GenBank/DDBJ databases">
        <title>Nocardia macrotermitis sp. nov. and Nocardia aurantia sp. nov., isolated from the gut of fungus growing-termite Macrotermes natalensis.</title>
        <authorList>
            <person name="Benndorf R."/>
            <person name="Schwitalla J."/>
            <person name="Martin K."/>
            <person name="De Beer W."/>
            <person name="Kaster A.-K."/>
            <person name="Vollmers J."/>
            <person name="Poulsen M."/>
            <person name="Beemelmanns C."/>
        </authorList>
    </citation>
    <scope>NUCLEOTIDE SEQUENCE [LARGE SCALE GENOMIC DNA]</scope>
    <source>
        <strain evidence="6 7">RB20</strain>
    </source>
</reference>
<gene>
    <name evidence="6" type="primary">bglA_1</name>
    <name evidence="6" type="ORF">NRB20_40780</name>
</gene>
<evidence type="ECO:0000256" key="3">
    <source>
        <dbReference type="ARBA" id="ARBA00023295"/>
    </source>
</evidence>
<evidence type="ECO:0000256" key="2">
    <source>
        <dbReference type="ARBA" id="ARBA00022801"/>
    </source>
</evidence>
<evidence type="ECO:0000256" key="5">
    <source>
        <dbReference type="SAM" id="SignalP"/>
    </source>
</evidence>
<comment type="similarity">
    <text evidence="1 4">Belongs to the glycosyl hydrolase 1 family.</text>
</comment>
<dbReference type="GO" id="GO:0005829">
    <property type="term" value="C:cytosol"/>
    <property type="evidence" value="ECO:0007669"/>
    <property type="project" value="TreeGrafter"/>
</dbReference>
<dbReference type="Proteomes" id="UP000438448">
    <property type="component" value="Unassembled WGS sequence"/>
</dbReference>
<dbReference type="EMBL" id="WEGK01000008">
    <property type="protein sequence ID" value="MQY20969.1"/>
    <property type="molecule type" value="Genomic_DNA"/>
</dbReference>
<dbReference type="PANTHER" id="PTHR10353:SF36">
    <property type="entry name" value="LP05116P"/>
    <property type="match status" value="1"/>
</dbReference>
<proteinExistence type="inferred from homology"/>
<keyword evidence="2 6" id="KW-0378">Hydrolase</keyword>
<organism evidence="6 7">
    <name type="scientific">Nocardia macrotermitis</name>
    <dbReference type="NCBI Taxonomy" id="2585198"/>
    <lineage>
        <taxon>Bacteria</taxon>
        <taxon>Bacillati</taxon>
        <taxon>Actinomycetota</taxon>
        <taxon>Actinomycetes</taxon>
        <taxon>Mycobacteriales</taxon>
        <taxon>Nocardiaceae</taxon>
        <taxon>Nocardia</taxon>
    </lineage>
</organism>
<dbReference type="PRINTS" id="PR00131">
    <property type="entry name" value="GLHYDRLASE1"/>
</dbReference>
<name>A0A7K0D5F5_9NOCA</name>
<dbReference type="InterPro" id="IPR017853">
    <property type="entry name" value="GH"/>
</dbReference>
<feature type="chain" id="PRO_5039562924" evidence="5">
    <location>
        <begin position="23"/>
        <end position="432"/>
    </location>
</feature>
<sequence length="432" mass="48524">MGTAFAVLAPVLIMNLVGIPHAAADVPGLGAGFEFGVAQAGFQSEGYNQDSNYLRYSNEGKLPERVGNSVDFYHQHSGDIQRAEQLGVKIYRLSVEWSRVEPRPGVWDPAGWAFYDTVIKEIVDAGMTPMITLNHWVHPGWEVDRGGWNRPAMADDMITFGDRVVDRYQWAKPIWITFNEPTEYVRRELMYGGLQPQNALRMVDGIIKAHKAIWAHVHAVQPGGQVSSNIAFMPIPGLQPSLEALFPDRMANTLDFIGVDQYYSVSIGDTSVLANGASGEYWKSSQSPESMYYVLRYLAAKYPGKPIRIVENGLVTDPNGHRDDGYDRADHLRDTIYWIQRAKQDGVDVMSYNYWSLTDNYEWGDYAPHYGLYHVDALHDPTLTRYPTDAVAAYRDITAHHGVPVNYRPTRQPVPCSLVTNLDSCTHPAIVK</sequence>
<dbReference type="Gene3D" id="3.20.20.80">
    <property type="entry name" value="Glycosidases"/>
    <property type="match status" value="2"/>
</dbReference>
<feature type="signal peptide" evidence="5">
    <location>
        <begin position="1"/>
        <end position="22"/>
    </location>
</feature>
<dbReference type="EC" id="3.2.1.21" evidence="6"/>
<dbReference type="Pfam" id="PF00232">
    <property type="entry name" value="Glyco_hydro_1"/>
    <property type="match status" value="2"/>
</dbReference>
<keyword evidence="3 6" id="KW-0326">Glycosidase</keyword>
<evidence type="ECO:0000256" key="1">
    <source>
        <dbReference type="ARBA" id="ARBA00010838"/>
    </source>
</evidence>
<evidence type="ECO:0000313" key="6">
    <source>
        <dbReference type="EMBL" id="MQY20969.1"/>
    </source>
</evidence>
<dbReference type="GO" id="GO:0008422">
    <property type="term" value="F:beta-glucosidase activity"/>
    <property type="evidence" value="ECO:0007669"/>
    <property type="project" value="UniProtKB-EC"/>
</dbReference>
<dbReference type="InterPro" id="IPR001360">
    <property type="entry name" value="Glyco_hydro_1"/>
</dbReference>
<keyword evidence="5" id="KW-0732">Signal</keyword>
<dbReference type="GO" id="GO:0016052">
    <property type="term" value="P:carbohydrate catabolic process"/>
    <property type="evidence" value="ECO:0007669"/>
    <property type="project" value="TreeGrafter"/>
</dbReference>
<comment type="caution">
    <text evidence="6">The sequence shown here is derived from an EMBL/GenBank/DDBJ whole genome shotgun (WGS) entry which is preliminary data.</text>
</comment>
<dbReference type="AlphaFoldDB" id="A0A7K0D5F5"/>
<protein>
    <submittedName>
        <fullName evidence="6">Beta-glucosidase</fullName>
        <ecNumber evidence="6">3.2.1.21</ecNumber>
    </submittedName>
</protein>
<dbReference type="SUPFAM" id="SSF51445">
    <property type="entry name" value="(Trans)glycosidases"/>
    <property type="match status" value="1"/>
</dbReference>
<evidence type="ECO:0000256" key="4">
    <source>
        <dbReference type="RuleBase" id="RU003690"/>
    </source>
</evidence>
<accession>A0A7K0D5F5</accession>
<keyword evidence="7" id="KW-1185">Reference proteome</keyword>
<evidence type="ECO:0000313" key="7">
    <source>
        <dbReference type="Proteomes" id="UP000438448"/>
    </source>
</evidence>